<name>T5AAY7_OPHSC</name>
<dbReference type="PANTHER" id="PTHR19303">
    <property type="entry name" value="TRANSPOSON"/>
    <property type="match status" value="1"/>
</dbReference>
<accession>T5AAY7</accession>
<protein>
    <submittedName>
        <fullName evidence="4">CENP-B protein 2</fullName>
    </submittedName>
</protein>
<dbReference type="GO" id="GO:0003677">
    <property type="term" value="F:DNA binding"/>
    <property type="evidence" value="ECO:0007669"/>
    <property type="project" value="UniProtKB-KW"/>
</dbReference>
<dbReference type="Proteomes" id="UP000019374">
    <property type="component" value="Unassembled WGS sequence"/>
</dbReference>
<evidence type="ECO:0000313" key="4">
    <source>
        <dbReference type="EMBL" id="EQK98987.1"/>
    </source>
</evidence>
<organism evidence="4 5">
    <name type="scientific">Ophiocordyceps sinensis (strain Co18 / CGMCC 3.14243)</name>
    <name type="common">Yarsagumba caterpillar fungus</name>
    <name type="synonym">Hirsutella sinensis</name>
    <dbReference type="NCBI Taxonomy" id="911162"/>
    <lineage>
        <taxon>Eukaryota</taxon>
        <taxon>Fungi</taxon>
        <taxon>Dikarya</taxon>
        <taxon>Ascomycota</taxon>
        <taxon>Pezizomycotina</taxon>
        <taxon>Sordariomycetes</taxon>
        <taxon>Hypocreomycetidae</taxon>
        <taxon>Hypocreales</taxon>
        <taxon>Ophiocordycipitaceae</taxon>
        <taxon>Ophiocordyceps</taxon>
    </lineage>
</organism>
<dbReference type="InterPro" id="IPR006600">
    <property type="entry name" value="HTH_CenpB_DNA-bd_dom"/>
</dbReference>
<dbReference type="PROSITE" id="PS51253">
    <property type="entry name" value="HTH_CENPB"/>
    <property type="match status" value="1"/>
</dbReference>
<feature type="compositionally biased region" description="Polar residues" evidence="2">
    <location>
        <begin position="1"/>
        <end position="17"/>
    </location>
</feature>
<dbReference type="eggNOG" id="KOG3105">
    <property type="taxonomic scope" value="Eukaryota"/>
</dbReference>
<dbReference type="Pfam" id="PF03184">
    <property type="entry name" value="DDE_1"/>
    <property type="match status" value="1"/>
</dbReference>
<dbReference type="Gene3D" id="1.10.10.60">
    <property type="entry name" value="Homeodomain-like"/>
    <property type="match status" value="2"/>
</dbReference>
<evidence type="ECO:0000313" key="5">
    <source>
        <dbReference type="Proteomes" id="UP000019374"/>
    </source>
</evidence>
<keyword evidence="1" id="KW-0238">DNA-binding</keyword>
<dbReference type="Pfam" id="PF03221">
    <property type="entry name" value="HTH_Tnp_Tc5"/>
    <property type="match status" value="1"/>
</dbReference>
<sequence>MENTSKSRRQAISQAQRKQIRRMARENAKWRHTDVANWAEREFGRKFAQSTISETLSNKYAYTDDAKPSKALKRRLGQFPLLEKALIELVYRLNSAGHPTNGDSIISLAQKLWATMPDFQGQPVPSFSQGWLSGFKQRQNLKRFKKRGEASSTKDDDLTAGLEAAQKLCAAYDPNNVYNAHETGLFWKATPEYTIASGPQRGWKQNKDRITILPCCNATGTHRLQLWVIGIAANPRVFGRHNHKISSMPLHYRNNKTACMTGSIFSEWLKWFDAQMAGRRVLLLLDNFSAHERAFQDGQAQGWLQNTQVHFLPKLTALFQPMDQGIINNLKVYYKTLWLEFFCRLVFQNRNPLQEVTMLKAVIWLIDAWHNSVKDITIANCWAASQLLGPPPGPPQRPKDWDESRQALLLLIRQARVQNTMRIDNIVSIDSAEFDTFVSPESELLEETEDELLEFVANTFTELDLPEDQNEDAFQLEPPPITVAQASEAIEKLVCFEEQRSVINWDFLRILCRLQGQIWADFQAAREAAKEH</sequence>
<evidence type="ECO:0000256" key="2">
    <source>
        <dbReference type="SAM" id="MobiDB-lite"/>
    </source>
</evidence>
<dbReference type="SMART" id="SM00674">
    <property type="entry name" value="CENPB"/>
    <property type="match status" value="1"/>
</dbReference>
<dbReference type="Pfam" id="PF18107">
    <property type="entry name" value="HTH_ABP1_N"/>
    <property type="match status" value="1"/>
</dbReference>
<feature type="domain" description="HTH CENPB-type" evidence="3">
    <location>
        <begin position="70"/>
        <end position="145"/>
    </location>
</feature>
<reference evidence="4 5" key="1">
    <citation type="journal article" date="2013" name="Chin. Sci. Bull.">
        <title>Genome survey uncovers the secrets of sex and lifestyle in caterpillar fungus.</title>
        <authorList>
            <person name="Hu X."/>
            <person name="Zhang Y."/>
            <person name="Xiao G."/>
            <person name="Zheng P."/>
            <person name="Xia Y."/>
            <person name="Zhang X."/>
            <person name="St Leger R.J."/>
            <person name="Liu X."/>
            <person name="Wang C."/>
        </authorList>
    </citation>
    <scope>NUCLEOTIDE SEQUENCE [LARGE SCALE GENOMIC DNA]</scope>
    <source>
        <strain evidence="5">Co18 / CGMCC 3.14243</strain>
        <tissue evidence="4">Fruit-body</tissue>
    </source>
</reference>
<dbReference type="HOGENOM" id="CLU_018294_0_3_1"/>
<gene>
    <name evidence="4" type="ORF">OCS_05303</name>
</gene>
<dbReference type="GO" id="GO:0005634">
    <property type="term" value="C:nucleus"/>
    <property type="evidence" value="ECO:0007669"/>
    <property type="project" value="TreeGrafter"/>
</dbReference>
<dbReference type="InterPro" id="IPR004875">
    <property type="entry name" value="DDE_SF_endonuclease_dom"/>
</dbReference>
<feature type="region of interest" description="Disordered" evidence="2">
    <location>
        <begin position="1"/>
        <end position="20"/>
    </location>
</feature>
<dbReference type="InterPro" id="IPR009057">
    <property type="entry name" value="Homeodomain-like_sf"/>
</dbReference>
<dbReference type="InterPro" id="IPR041188">
    <property type="entry name" value="HTH_ABP1_N"/>
</dbReference>
<dbReference type="AlphaFoldDB" id="T5AAY7"/>
<evidence type="ECO:0000259" key="3">
    <source>
        <dbReference type="PROSITE" id="PS51253"/>
    </source>
</evidence>
<evidence type="ECO:0000256" key="1">
    <source>
        <dbReference type="ARBA" id="ARBA00023125"/>
    </source>
</evidence>
<dbReference type="EMBL" id="KE653787">
    <property type="protein sequence ID" value="EQK98987.1"/>
    <property type="molecule type" value="Genomic_DNA"/>
</dbReference>
<dbReference type="PANTHER" id="PTHR19303:SF73">
    <property type="entry name" value="PROTEIN PDC2"/>
    <property type="match status" value="1"/>
</dbReference>
<proteinExistence type="predicted"/>
<dbReference type="InterPro" id="IPR050863">
    <property type="entry name" value="CenT-Element_Derived"/>
</dbReference>
<dbReference type="SUPFAM" id="SSF46689">
    <property type="entry name" value="Homeodomain-like"/>
    <property type="match status" value="2"/>
</dbReference>